<dbReference type="Proteomes" id="UP000506160">
    <property type="component" value="Unassembled WGS sequence"/>
</dbReference>
<dbReference type="AlphaFoldDB" id="A0AB94IB64"/>
<dbReference type="RefSeq" id="WP_024496500.1">
    <property type="nucleotide sequence ID" value="NZ_AWGA01000068.1"/>
</dbReference>
<proteinExistence type="predicted"/>
<gene>
    <name evidence="1" type="ORF">O970_07500</name>
</gene>
<dbReference type="InterPro" id="IPR001387">
    <property type="entry name" value="Cro/C1-type_HTH"/>
</dbReference>
<dbReference type="InterPro" id="IPR031856">
    <property type="entry name" value="YdaS_toxin-like"/>
</dbReference>
<dbReference type="EMBL" id="AWGA01000068">
    <property type="protein sequence ID" value="TEA26646.1"/>
    <property type="molecule type" value="Genomic_DNA"/>
</dbReference>
<dbReference type="InterPro" id="IPR010982">
    <property type="entry name" value="Lambda_DNA-bd_dom_sf"/>
</dbReference>
<accession>A0AB94IB64</accession>
<keyword evidence="2" id="KW-1185">Reference proteome</keyword>
<sequence>MNYLKKAINKVGSQKEFGHIYGVSQVAVSKWLNGNKIGEDKAILVEQALNGFVTCEELRPDVNWSVVRKGVPPVALNDKK</sequence>
<evidence type="ECO:0000313" key="1">
    <source>
        <dbReference type="EMBL" id="TEA26646.1"/>
    </source>
</evidence>
<evidence type="ECO:0000313" key="2">
    <source>
        <dbReference type="Proteomes" id="UP000506160"/>
    </source>
</evidence>
<protein>
    <submittedName>
        <fullName evidence="1">Helix-turn-helix domain-containing protein</fullName>
    </submittedName>
</protein>
<dbReference type="GO" id="GO:0003677">
    <property type="term" value="F:DNA binding"/>
    <property type="evidence" value="ECO:0007669"/>
    <property type="project" value="InterPro"/>
</dbReference>
<organism evidence="1 2">
    <name type="scientific">Candidatus Schmidhempelia bombi str. Bimp</name>
    <dbReference type="NCBI Taxonomy" id="1387197"/>
    <lineage>
        <taxon>Bacteria</taxon>
        <taxon>Pseudomonadati</taxon>
        <taxon>Pseudomonadota</taxon>
        <taxon>Gammaproteobacteria</taxon>
        <taxon>Orbales</taxon>
        <taxon>Orbaceae</taxon>
        <taxon>Candidatus Schmidhempelia</taxon>
    </lineage>
</organism>
<dbReference type="SUPFAM" id="SSF47413">
    <property type="entry name" value="lambda repressor-like DNA-binding domains"/>
    <property type="match status" value="1"/>
</dbReference>
<dbReference type="Gene3D" id="1.10.260.40">
    <property type="entry name" value="lambda repressor-like DNA-binding domains"/>
    <property type="match status" value="1"/>
</dbReference>
<reference evidence="1 2" key="1">
    <citation type="journal article" date="2014" name="Appl. Environ. Microbiol.">
        <title>Genomic features of a bumble bee symbiont reflect its host environment.</title>
        <authorList>
            <person name="Martinson V.G."/>
            <person name="Magoc T."/>
            <person name="Koch H."/>
            <person name="Salzberg S.L."/>
            <person name="Moran N.A."/>
        </authorList>
    </citation>
    <scope>NUCLEOTIDE SEQUENCE [LARGE SCALE GENOMIC DNA]</scope>
    <source>
        <strain evidence="1 2">Bimp</strain>
    </source>
</reference>
<name>A0AB94IB64_9GAMM</name>
<comment type="caution">
    <text evidence="1">The sequence shown here is derived from an EMBL/GenBank/DDBJ whole genome shotgun (WGS) entry which is preliminary data.</text>
</comment>
<dbReference type="Pfam" id="PF15943">
    <property type="entry name" value="YdaS_toxin"/>
    <property type="match status" value="1"/>
</dbReference>
<dbReference type="CDD" id="cd00093">
    <property type="entry name" value="HTH_XRE"/>
    <property type="match status" value="1"/>
</dbReference>